<dbReference type="InterPro" id="IPR017896">
    <property type="entry name" value="4Fe4S_Fe-S-bd"/>
</dbReference>
<feature type="domain" description="4Fe-4S ferredoxin-type" evidence="1">
    <location>
        <begin position="121"/>
        <end position="154"/>
    </location>
</feature>
<dbReference type="RefSeq" id="WP_142852058.1">
    <property type="nucleotide sequence ID" value="NZ_FXWW01000002.1"/>
</dbReference>
<dbReference type="PROSITE" id="PS51379">
    <property type="entry name" value="4FE4S_FER_2"/>
    <property type="match status" value="1"/>
</dbReference>
<reference evidence="2 3" key="1">
    <citation type="submission" date="2019-06" db="EMBL/GenBank/DDBJ databases">
        <title>A novel species of marine bacteria.</title>
        <authorList>
            <person name="Wang Y."/>
        </authorList>
    </citation>
    <scope>NUCLEOTIDE SEQUENCE [LARGE SCALE GENOMIC DNA]</scope>
    <source>
        <strain evidence="2 3">MA1-10</strain>
    </source>
</reference>
<dbReference type="OrthoDB" id="8279740at2"/>
<protein>
    <submittedName>
        <fullName evidence="2">Ferredoxin</fullName>
    </submittedName>
</protein>
<gene>
    <name evidence="2" type="ORF">FIL88_01525</name>
</gene>
<name>A0A545SXT7_9RHOB</name>
<proteinExistence type="predicted"/>
<keyword evidence="3" id="KW-1185">Reference proteome</keyword>
<dbReference type="AlphaFoldDB" id="A0A545SXT7"/>
<organism evidence="2 3">
    <name type="scientific">Aliiroseovarius halocynthiae</name>
    <dbReference type="NCBI Taxonomy" id="985055"/>
    <lineage>
        <taxon>Bacteria</taxon>
        <taxon>Pseudomonadati</taxon>
        <taxon>Pseudomonadota</taxon>
        <taxon>Alphaproteobacteria</taxon>
        <taxon>Rhodobacterales</taxon>
        <taxon>Paracoccaceae</taxon>
        <taxon>Aliiroseovarius</taxon>
    </lineage>
</organism>
<evidence type="ECO:0000313" key="3">
    <source>
        <dbReference type="Proteomes" id="UP000315816"/>
    </source>
</evidence>
<sequence>MTCEPSAESQHLQVLGSLHDDGDTVVLLGPYEPEFWAAFTGSPEYQDGAPDPMDRWSKRVIGALAHAWGGTAVFPSDGPPYPPFQAWARASGRAWDSPVGMLVHDTAGLWISYRGAVRIPGELPLSPSGTMPCVSCAAPCLSACPVSALGAEGYDVPVCKEHLNGLDSAQCMATGCAVRRSCPASRNYGRLPAQSEFHMKAFNPR</sequence>
<dbReference type="EMBL" id="VICH01000003">
    <property type="protein sequence ID" value="TQV69778.1"/>
    <property type="molecule type" value="Genomic_DNA"/>
</dbReference>
<dbReference type="Proteomes" id="UP000315816">
    <property type="component" value="Unassembled WGS sequence"/>
</dbReference>
<evidence type="ECO:0000313" key="2">
    <source>
        <dbReference type="EMBL" id="TQV69778.1"/>
    </source>
</evidence>
<evidence type="ECO:0000259" key="1">
    <source>
        <dbReference type="PROSITE" id="PS51379"/>
    </source>
</evidence>
<accession>A0A545SXT7</accession>
<comment type="caution">
    <text evidence="2">The sequence shown here is derived from an EMBL/GenBank/DDBJ whole genome shotgun (WGS) entry which is preliminary data.</text>
</comment>